<evidence type="ECO:0000256" key="1">
    <source>
        <dbReference type="SAM" id="Coils"/>
    </source>
</evidence>
<proteinExistence type="predicted"/>
<gene>
    <name evidence="3" type="ORF">RIF29_13064</name>
</gene>
<dbReference type="GO" id="GO:0048364">
    <property type="term" value="P:root development"/>
    <property type="evidence" value="ECO:0007669"/>
    <property type="project" value="InterPro"/>
</dbReference>
<dbReference type="Proteomes" id="UP001372338">
    <property type="component" value="Unassembled WGS sequence"/>
</dbReference>
<evidence type="ECO:0000313" key="3">
    <source>
        <dbReference type="EMBL" id="KAK7283504.1"/>
    </source>
</evidence>
<dbReference type="PANTHER" id="PTHR33070:SF129">
    <property type="entry name" value="DUF241 DOMAIN PROTEIN"/>
    <property type="match status" value="1"/>
</dbReference>
<comment type="caution">
    <text evidence="3">The sequence shown here is derived from an EMBL/GenBank/DDBJ whole genome shotgun (WGS) entry which is preliminary data.</text>
</comment>
<dbReference type="GO" id="GO:0048367">
    <property type="term" value="P:shoot system development"/>
    <property type="evidence" value="ECO:0007669"/>
    <property type="project" value="InterPro"/>
</dbReference>
<dbReference type="EMBL" id="JAYWIO010000002">
    <property type="protein sequence ID" value="KAK7283504.1"/>
    <property type="molecule type" value="Genomic_DNA"/>
</dbReference>
<dbReference type="PANTHER" id="PTHR33070">
    <property type="entry name" value="OS06G0725500 PROTEIN"/>
    <property type="match status" value="1"/>
</dbReference>
<protein>
    <submittedName>
        <fullName evidence="3">Uncharacterized protein</fullName>
    </submittedName>
</protein>
<name>A0AAN9P2P1_CROPI</name>
<keyword evidence="4" id="KW-1185">Reference proteome</keyword>
<feature type="region of interest" description="Disordered" evidence="2">
    <location>
        <begin position="1"/>
        <end position="21"/>
    </location>
</feature>
<dbReference type="AlphaFoldDB" id="A0AAN9P2P1"/>
<evidence type="ECO:0000313" key="4">
    <source>
        <dbReference type="Proteomes" id="UP001372338"/>
    </source>
</evidence>
<organism evidence="3 4">
    <name type="scientific">Crotalaria pallida</name>
    <name type="common">Smooth rattlebox</name>
    <name type="synonym">Crotalaria striata</name>
    <dbReference type="NCBI Taxonomy" id="3830"/>
    <lineage>
        <taxon>Eukaryota</taxon>
        <taxon>Viridiplantae</taxon>
        <taxon>Streptophyta</taxon>
        <taxon>Embryophyta</taxon>
        <taxon>Tracheophyta</taxon>
        <taxon>Spermatophyta</taxon>
        <taxon>Magnoliopsida</taxon>
        <taxon>eudicotyledons</taxon>
        <taxon>Gunneridae</taxon>
        <taxon>Pentapetalae</taxon>
        <taxon>rosids</taxon>
        <taxon>fabids</taxon>
        <taxon>Fabales</taxon>
        <taxon>Fabaceae</taxon>
        <taxon>Papilionoideae</taxon>
        <taxon>50 kb inversion clade</taxon>
        <taxon>genistoids sensu lato</taxon>
        <taxon>core genistoids</taxon>
        <taxon>Crotalarieae</taxon>
        <taxon>Crotalaria</taxon>
    </lineage>
</organism>
<keyword evidence="1" id="KW-0175">Coiled coil</keyword>
<sequence>MAVSSMHIRCNSVPSAPHPVVSEHEEHLRRLKDSSSLSSSSVSHKLNGLLDLHDCTDKLLHLPIKQQDLARECSDKCVNGLLEVSLRILDICITAKDCLLTSKASMHKLQSVIRRRRGDRTGFTIEAGKYLDSRKKMKKTIRKALGDLKAMKSESVVSSSDKDHVTFSMLSILKESEEVTVTLLESLLLFISEPKGQSKQIRWSAMLKLMQPKRVACDSQESQTNEFEKVDAALRSLINDKPSTIENFQSHMENLEMCIQDLEISVEQLSRKLIRTRVSLLNIFNH</sequence>
<accession>A0AAN9P2P1</accession>
<feature type="coiled-coil region" evidence="1">
    <location>
        <begin position="245"/>
        <end position="272"/>
    </location>
</feature>
<dbReference type="Pfam" id="PF03087">
    <property type="entry name" value="BPS1"/>
    <property type="match status" value="1"/>
</dbReference>
<evidence type="ECO:0000256" key="2">
    <source>
        <dbReference type="SAM" id="MobiDB-lite"/>
    </source>
</evidence>
<dbReference type="InterPro" id="IPR004320">
    <property type="entry name" value="BPS1_pln"/>
</dbReference>
<reference evidence="3 4" key="1">
    <citation type="submission" date="2024-01" db="EMBL/GenBank/DDBJ databases">
        <title>The genomes of 5 underutilized Papilionoideae crops provide insights into root nodulation and disease resistanc.</title>
        <authorList>
            <person name="Yuan L."/>
        </authorList>
    </citation>
    <scope>NUCLEOTIDE SEQUENCE [LARGE SCALE GENOMIC DNA]</scope>
    <source>
        <strain evidence="3">ZHUSHIDOU_FW_LH</strain>
        <tissue evidence="3">Leaf</tissue>
    </source>
</reference>